<dbReference type="PANTHER" id="PTHR12100:SF0">
    <property type="entry name" value="EXOCYST COMPLEX COMPONENT 5"/>
    <property type="match status" value="1"/>
</dbReference>
<evidence type="ECO:0000256" key="4">
    <source>
        <dbReference type="ARBA" id="ARBA00023054"/>
    </source>
</evidence>
<dbReference type="Proteomes" id="UP000076842">
    <property type="component" value="Unassembled WGS sequence"/>
</dbReference>
<accession>A0A165K9E5</accession>
<evidence type="ECO:0000313" key="8">
    <source>
        <dbReference type="Proteomes" id="UP000076842"/>
    </source>
</evidence>
<dbReference type="FunCoup" id="A0A165K9E5">
    <property type="interactions" value="493"/>
</dbReference>
<dbReference type="InParanoid" id="A0A165K9E5"/>
<gene>
    <name evidence="7" type="ORF">CALCODRAFT_489365</name>
</gene>
<evidence type="ECO:0000256" key="3">
    <source>
        <dbReference type="ARBA" id="ARBA00022483"/>
    </source>
</evidence>
<keyword evidence="3" id="KW-0268">Exocytosis</keyword>
<comment type="similarity">
    <text evidence="1">Belongs to the SEC10 family.</text>
</comment>
<proteinExistence type="inferred from homology"/>
<dbReference type="STRING" id="1353952.A0A165K9E5"/>
<dbReference type="Pfam" id="PF20667">
    <property type="entry name" value="Sec10_N"/>
    <property type="match status" value="1"/>
</dbReference>
<dbReference type="GO" id="GO:0006887">
    <property type="term" value="P:exocytosis"/>
    <property type="evidence" value="ECO:0007669"/>
    <property type="project" value="UniProtKB-KW"/>
</dbReference>
<dbReference type="Pfam" id="PF07393">
    <property type="entry name" value="Sec10_HB"/>
    <property type="match status" value="1"/>
</dbReference>
<dbReference type="InterPro" id="IPR048627">
    <property type="entry name" value="Sec10_HB"/>
</dbReference>
<keyword evidence="4" id="KW-0175">Coiled coil</keyword>
<sequence length="903" mass="100801">MAQNRPVSLFTTDTAVDELLQLKTFEDRFDVKEFVSSLSERLIAQSKDDAAGPFDPKPFIRNFEGAVDKLLAIRRDLQKHTEGMESSVRDAERDYSKRMSELNSGFESVGKSFSSMETKIGEVGRTAIRIGEQLESIHQSRQRAQAAYDLIDYYNQFAKGDVTKLEALRKERGREREGREKVAIICRRLSALAKEVDVSGAEKTRENIERYCEKFEKDILRLFDRSYRKGEPKMMAHCAQILLDFNGGNSCIQIYVNQHEFFISASSIDPSALETEEIWKSISSPTSPPPRTEPSLSLLLQKIRATVTEESQIVQAVFPNPMQVLQVFLQRVFAQLIQRQLEMLLDQASNLSSLAFLRMLHLCHMQISRLVEDLKGYDFTSPTSVLGKPSTVAISSTPSNLSGVLETAMEELFVPYTEGTRWLDRECKSLYELYAGFLIRFSRYHAQAHKTTKTDGLMNRFMNQISTSTSNVTSNVAIAVQGNTTTAQAAAAFMKATGLGTSGGSQMDPKRQSDAPIEDPVREVDGRLTIGAAETMLKWHAEAVGRCVELSGSGDVGKNAFALLRVISETLGRSYIETAIDSAIYRLESRDPKLEPDLTPLQVVKTIDFVCHLWQQYINTAILPLAGSSVTVRREMVVYNTGVVNRVETAMDSLVQKAIDVVLAWLASQLAKQKRNDFRPRNDDMTFARASTEPCTACCDMLVKVKEAARESLTGKNQETFLAEVGVSFQSMLLEHLKKFSVSALGGLMLTKDLAMYQDAMTKYDIPIIKERFEFIRQLGNLFVVQPSTLKSYISDSILNRVDPILLRPYLAQRSDWAQISAGWEGAPPGSASSTDDGVMSSTQGLRERLGAGLGSIMRELESFRSSVDDEYSPPPPMSAEAFQKVRTSYPIPSTSFNTLIRG</sequence>
<protein>
    <submittedName>
        <fullName evidence="7">Exocyst complex component Sec10</fullName>
    </submittedName>
</protein>
<evidence type="ECO:0000256" key="2">
    <source>
        <dbReference type="ARBA" id="ARBA00022448"/>
    </source>
</evidence>
<dbReference type="PANTHER" id="PTHR12100">
    <property type="entry name" value="SEC10"/>
    <property type="match status" value="1"/>
</dbReference>
<dbReference type="OrthoDB" id="125856at2759"/>
<dbReference type="GO" id="GO:0006893">
    <property type="term" value="P:Golgi to plasma membrane transport"/>
    <property type="evidence" value="ECO:0007669"/>
    <property type="project" value="TreeGrafter"/>
</dbReference>
<dbReference type="EMBL" id="KV423914">
    <property type="protein sequence ID" value="KZT62851.1"/>
    <property type="molecule type" value="Genomic_DNA"/>
</dbReference>
<dbReference type="InterPro" id="IPR009976">
    <property type="entry name" value="Sec10-like"/>
</dbReference>
<organism evidence="7 8">
    <name type="scientific">Calocera cornea HHB12733</name>
    <dbReference type="NCBI Taxonomy" id="1353952"/>
    <lineage>
        <taxon>Eukaryota</taxon>
        <taxon>Fungi</taxon>
        <taxon>Dikarya</taxon>
        <taxon>Basidiomycota</taxon>
        <taxon>Agaricomycotina</taxon>
        <taxon>Dacrymycetes</taxon>
        <taxon>Dacrymycetales</taxon>
        <taxon>Dacrymycetaceae</taxon>
        <taxon>Calocera</taxon>
    </lineage>
</organism>
<dbReference type="GO" id="GO:0000145">
    <property type="term" value="C:exocyst"/>
    <property type="evidence" value="ECO:0007669"/>
    <property type="project" value="TreeGrafter"/>
</dbReference>
<dbReference type="AlphaFoldDB" id="A0A165K9E5"/>
<evidence type="ECO:0000259" key="6">
    <source>
        <dbReference type="Pfam" id="PF20667"/>
    </source>
</evidence>
<evidence type="ECO:0000259" key="5">
    <source>
        <dbReference type="Pfam" id="PF07393"/>
    </source>
</evidence>
<feature type="domain" description="Exocyst complex component Sec10-like alpha-helical bundle" evidence="5">
    <location>
        <begin position="182"/>
        <end position="821"/>
    </location>
</feature>
<keyword evidence="8" id="KW-1185">Reference proteome</keyword>
<reference evidence="7 8" key="1">
    <citation type="journal article" date="2016" name="Mol. Biol. Evol.">
        <title>Comparative Genomics of Early-Diverging Mushroom-Forming Fungi Provides Insights into the Origins of Lignocellulose Decay Capabilities.</title>
        <authorList>
            <person name="Nagy L.G."/>
            <person name="Riley R."/>
            <person name="Tritt A."/>
            <person name="Adam C."/>
            <person name="Daum C."/>
            <person name="Floudas D."/>
            <person name="Sun H."/>
            <person name="Yadav J.S."/>
            <person name="Pangilinan J."/>
            <person name="Larsson K.H."/>
            <person name="Matsuura K."/>
            <person name="Barry K."/>
            <person name="Labutti K."/>
            <person name="Kuo R."/>
            <person name="Ohm R.A."/>
            <person name="Bhattacharya S.S."/>
            <person name="Shirouzu T."/>
            <person name="Yoshinaga Y."/>
            <person name="Martin F.M."/>
            <person name="Grigoriev I.V."/>
            <person name="Hibbett D.S."/>
        </authorList>
    </citation>
    <scope>NUCLEOTIDE SEQUENCE [LARGE SCALE GENOMIC DNA]</scope>
    <source>
        <strain evidence="7 8">HHB12733</strain>
    </source>
</reference>
<keyword evidence="2" id="KW-0813">Transport</keyword>
<evidence type="ECO:0000313" key="7">
    <source>
        <dbReference type="EMBL" id="KZT62851.1"/>
    </source>
</evidence>
<name>A0A165K9E5_9BASI</name>
<dbReference type="InterPro" id="IPR048625">
    <property type="entry name" value="Sec10_N"/>
</dbReference>
<evidence type="ECO:0000256" key="1">
    <source>
        <dbReference type="ARBA" id="ARBA00006572"/>
    </source>
</evidence>
<feature type="domain" description="Exocyst complex component Sec10 N-terminal" evidence="6">
    <location>
        <begin position="56"/>
        <end position="170"/>
    </location>
</feature>